<dbReference type="HOGENOM" id="CLU_000604_1_2_9"/>
<dbReference type="GO" id="GO:0005524">
    <property type="term" value="F:ATP binding"/>
    <property type="evidence" value="ECO:0007669"/>
    <property type="project" value="UniProtKB-KW"/>
</dbReference>
<dbReference type="PANTHER" id="PTHR42939">
    <property type="entry name" value="ABC TRANSPORTER ATP-BINDING PROTEIN ALBC-RELATED"/>
    <property type="match status" value="1"/>
</dbReference>
<dbReference type="InterPro" id="IPR003593">
    <property type="entry name" value="AAA+_ATPase"/>
</dbReference>
<proteinExistence type="predicted"/>
<gene>
    <name evidence="5" type="ORF">ID09_00240</name>
</gene>
<reference evidence="5 6" key="1">
    <citation type="journal article" date="2014" name="Genome Announc.">
        <title>Whole-Genome Sequence of Streptococcus suis Serotype 4 Reference Strain 6407.</title>
        <authorList>
            <person name="Wang K."/>
            <person name="Chen J."/>
            <person name="Yao H."/>
            <person name="Lu C."/>
        </authorList>
    </citation>
    <scope>NUCLEOTIDE SEQUENCE [LARGE SCALE GENOMIC DNA]</scope>
    <source>
        <strain evidence="5">6407</strain>
    </source>
</reference>
<dbReference type="GO" id="GO:0016887">
    <property type="term" value="F:ATP hydrolysis activity"/>
    <property type="evidence" value="ECO:0007669"/>
    <property type="project" value="InterPro"/>
</dbReference>
<dbReference type="PROSITE" id="PS50893">
    <property type="entry name" value="ABC_TRANSPORTER_2"/>
    <property type="match status" value="1"/>
</dbReference>
<dbReference type="InterPro" id="IPR027417">
    <property type="entry name" value="P-loop_NTPase"/>
</dbReference>
<evidence type="ECO:0000256" key="2">
    <source>
        <dbReference type="ARBA" id="ARBA00022741"/>
    </source>
</evidence>
<dbReference type="Pfam" id="PF00005">
    <property type="entry name" value="ABC_tran"/>
    <property type="match status" value="1"/>
</dbReference>
<keyword evidence="1" id="KW-0813">Transport</keyword>
<evidence type="ECO:0000259" key="4">
    <source>
        <dbReference type="PROSITE" id="PS50893"/>
    </source>
</evidence>
<dbReference type="InterPro" id="IPR051782">
    <property type="entry name" value="ABC_Transporter_VariousFunc"/>
</dbReference>
<evidence type="ECO:0000256" key="1">
    <source>
        <dbReference type="ARBA" id="ARBA00022448"/>
    </source>
</evidence>
<evidence type="ECO:0000313" key="6">
    <source>
        <dbReference type="Proteomes" id="UP000028185"/>
    </source>
</evidence>
<name>A0A075SNE6_STRSU</name>
<dbReference type="PATRIC" id="fig|1214179.4.peg.27"/>
<dbReference type="AlphaFoldDB" id="A0A075SNE6"/>
<dbReference type="SMART" id="SM00382">
    <property type="entry name" value="AAA"/>
    <property type="match status" value="1"/>
</dbReference>
<accession>A0A075SNE6</accession>
<dbReference type="Proteomes" id="UP000028185">
    <property type="component" value="Chromosome"/>
</dbReference>
<dbReference type="InterPro" id="IPR003439">
    <property type="entry name" value="ABC_transporter-like_ATP-bd"/>
</dbReference>
<organism evidence="5 6">
    <name type="scientific">Streptococcus suis 6407</name>
    <dbReference type="NCBI Taxonomy" id="1214179"/>
    <lineage>
        <taxon>Bacteria</taxon>
        <taxon>Bacillati</taxon>
        <taxon>Bacillota</taxon>
        <taxon>Bacilli</taxon>
        <taxon>Lactobacillales</taxon>
        <taxon>Streptococcaceae</taxon>
        <taxon>Streptococcus</taxon>
    </lineage>
</organism>
<dbReference type="SUPFAM" id="SSF52540">
    <property type="entry name" value="P-loop containing nucleoside triphosphate hydrolases"/>
    <property type="match status" value="1"/>
</dbReference>
<dbReference type="GeneID" id="8154034"/>
<dbReference type="EMBL" id="CP008921">
    <property type="protein sequence ID" value="AIG42585.1"/>
    <property type="molecule type" value="Genomic_DNA"/>
</dbReference>
<evidence type="ECO:0000313" key="5">
    <source>
        <dbReference type="EMBL" id="AIG42585.1"/>
    </source>
</evidence>
<protein>
    <submittedName>
        <fullName evidence="5">Multidrug ABC transporter ATPase</fullName>
    </submittedName>
</protein>
<sequence length="290" mass="32463">MLKINHLSKQFAGNEFYSLKDVSLEINKGEIVGLIGKNGAGKSTLMKLMAKSLKPSSGTITYKGTDIFSQDNLLADFGIMIDPVFYPEMTVMDNLKFYLDLHGKKDLYPNIEKTLKLVELWDARNRKPKGFSFGMKQRTALAIALVAEPDFLILDEPFVGLDPIGVQKLIDILKQWSSERQISMLISSHQLGELEALCSRYVYIESGELADAFEGKSHPSVLVQLDTTKNLDSVKDLLNDHVVLEGEVLEISTATPTSELNQIFGVLTRQELIVKLEVKENHLKEIFTKG</sequence>
<dbReference type="RefSeq" id="WP_011921665.1">
    <property type="nucleotide sequence ID" value="NZ_ALLE01000049.1"/>
</dbReference>
<dbReference type="Gene3D" id="3.40.50.300">
    <property type="entry name" value="P-loop containing nucleotide triphosphate hydrolases"/>
    <property type="match status" value="1"/>
</dbReference>
<keyword evidence="2" id="KW-0547">Nucleotide-binding</keyword>
<feature type="domain" description="ABC transporter" evidence="4">
    <location>
        <begin position="2"/>
        <end position="231"/>
    </location>
</feature>
<evidence type="ECO:0000256" key="3">
    <source>
        <dbReference type="ARBA" id="ARBA00022840"/>
    </source>
</evidence>
<keyword evidence="3" id="KW-0067">ATP-binding</keyword>
<dbReference type="PANTHER" id="PTHR42939:SF1">
    <property type="entry name" value="ABC TRANSPORTER ATP-BINDING PROTEIN ALBC-RELATED"/>
    <property type="match status" value="1"/>
</dbReference>